<accession>A0A0E9S0J6</accession>
<dbReference type="EMBL" id="GBXM01073865">
    <property type="protein sequence ID" value="JAH34712.1"/>
    <property type="molecule type" value="Transcribed_RNA"/>
</dbReference>
<dbReference type="AlphaFoldDB" id="A0A0E9S0J6"/>
<feature type="compositionally biased region" description="Polar residues" evidence="1">
    <location>
        <begin position="1"/>
        <end position="27"/>
    </location>
</feature>
<name>A0A0E9S0J6_ANGAN</name>
<reference evidence="2" key="1">
    <citation type="submission" date="2014-11" db="EMBL/GenBank/DDBJ databases">
        <authorList>
            <person name="Amaro Gonzalez C."/>
        </authorList>
    </citation>
    <scope>NUCLEOTIDE SEQUENCE</scope>
</reference>
<reference evidence="2" key="2">
    <citation type="journal article" date="2015" name="Fish Shellfish Immunol.">
        <title>Early steps in the European eel (Anguilla anguilla)-Vibrio vulnificus interaction in the gills: Role of the RtxA13 toxin.</title>
        <authorList>
            <person name="Callol A."/>
            <person name="Pajuelo D."/>
            <person name="Ebbesson L."/>
            <person name="Teles M."/>
            <person name="MacKenzie S."/>
            <person name="Amaro C."/>
        </authorList>
    </citation>
    <scope>NUCLEOTIDE SEQUENCE</scope>
</reference>
<proteinExistence type="predicted"/>
<evidence type="ECO:0000256" key="1">
    <source>
        <dbReference type="SAM" id="MobiDB-lite"/>
    </source>
</evidence>
<organism evidence="2">
    <name type="scientific">Anguilla anguilla</name>
    <name type="common">European freshwater eel</name>
    <name type="synonym">Muraena anguilla</name>
    <dbReference type="NCBI Taxonomy" id="7936"/>
    <lineage>
        <taxon>Eukaryota</taxon>
        <taxon>Metazoa</taxon>
        <taxon>Chordata</taxon>
        <taxon>Craniata</taxon>
        <taxon>Vertebrata</taxon>
        <taxon>Euteleostomi</taxon>
        <taxon>Actinopterygii</taxon>
        <taxon>Neopterygii</taxon>
        <taxon>Teleostei</taxon>
        <taxon>Anguilliformes</taxon>
        <taxon>Anguillidae</taxon>
        <taxon>Anguilla</taxon>
    </lineage>
</organism>
<feature type="region of interest" description="Disordered" evidence="1">
    <location>
        <begin position="1"/>
        <end position="45"/>
    </location>
</feature>
<protein>
    <submittedName>
        <fullName evidence="2">Uncharacterized protein</fullName>
    </submittedName>
</protein>
<sequence length="45" mass="4858">MSAGSCWSSKPDQNVQDPSMNHSNSPFSIGKMSHCGRSWTGTTMP</sequence>
<evidence type="ECO:0000313" key="2">
    <source>
        <dbReference type="EMBL" id="JAH34712.1"/>
    </source>
</evidence>